<evidence type="ECO:0000313" key="2">
    <source>
        <dbReference type="Proteomes" id="UP000307790"/>
    </source>
</evidence>
<dbReference type="RefSeq" id="WP_138318858.1">
    <property type="nucleotide sequence ID" value="NZ_VCBC01000004.1"/>
</dbReference>
<organism evidence="1 2">
    <name type="scientific">Thalassotalea litorea</name>
    <dbReference type="NCBI Taxonomy" id="2020715"/>
    <lineage>
        <taxon>Bacteria</taxon>
        <taxon>Pseudomonadati</taxon>
        <taxon>Pseudomonadota</taxon>
        <taxon>Gammaproteobacteria</taxon>
        <taxon>Alteromonadales</taxon>
        <taxon>Colwelliaceae</taxon>
        <taxon>Thalassotalea</taxon>
    </lineage>
</organism>
<keyword evidence="2" id="KW-1185">Reference proteome</keyword>
<dbReference type="EMBL" id="VCBC01000004">
    <property type="protein sequence ID" value="TLU66793.1"/>
    <property type="molecule type" value="Genomic_DNA"/>
</dbReference>
<accession>A0A5R9IQN8</accession>
<evidence type="ECO:0008006" key="3">
    <source>
        <dbReference type="Google" id="ProtNLM"/>
    </source>
</evidence>
<dbReference type="Proteomes" id="UP000307790">
    <property type="component" value="Unassembled WGS sequence"/>
</dbReference>
<proteinExistence type="predicted"/>
<dbReference type="AlphaFoldDB" id="A0A5R9IQN8"/>
<reference evidence="1 2" key="1">
    <citation type="submission" date="2019-05" db="EMBL/GenBank/DDBJ databases">
        <title>Genome sequences of Thalassotalea litorea 1K03283.</title>
        <authorList>
            <person name="Zhang D."/>
        </authorList>
    </citation>
    <scope>NUCLEOTIDE SEQUENCE [LARGE SCALE GENOMIC DNA]</scope>
    <source>
        <strain evidence="1 2">MCCC 1K03283</strain>
    </source>
</reference>
<sequence length="126" mass="14566">MESIKSNNAIYELHENYVIAKYFEGSDPGLQEAIFIYRFLAEKYTSDFGWISDRVNSYSSHPEFIHNLLEDFSNFKCIAWVTYKDSLKTRISPLPGFLPKRIKTSSFHSLPEAVAWTQTILSKSSD</sequence>
<comment type="caution">
    <text evidence="1">The sequence shown here is derived from an EMBL/GenBank/DDBJ whole genome shotgun (WGS) entry which is preliminary data.</text>
</comment>
<name>A0A5R9IQN8_9GAMM</name>
<evidence type="ECO:0000313" key="1">
    <source>
        <dbReference type="EMBL" id="TLU66793.1"/>
    </source>
</evidence>
<gene>
    <name evidence="1" type="ORF">FE810_04605</name>
</gene>
<protein>
    <recommendedName>
        <fullName evidence="3">STAS/SEC14 domain-containing protein</fullName>
    </recommendedName>
</protein>
<dbReference type="OrthoDB" id="1144359at2"/>